<sequence length="106" mass="11762">MDNESTLHLLRQASSVAIHRWTDNGAGDTTQKNANAREHLQNGLSLYTHGCTTEALWEFFEAAADEPANPLSHYLSGLALQALGLSDEARDEWRKVLTLTDRPLES</sequence>
<dbReference type="Gene3D" id="1.25.40.10">
    <property type="entry name" value="Tetratricopeptide repeat domain"/>
    <property type="match status" value="1"/>
</dbReference>
<accession>A0A402CQ78</accession>
<dbReference type="KEGG" id="ccot:CCAX7_48970"/>
<keyword evidence="2" id="KW-1185">Reference proteome</keyword>
<dbReference type="SUPFAM" id="SSF48452">
    <property type="entry name" value="TPR-like"/>
    <property type="match status" value="1"/>
</dbReference>
<dbReference type="Proteomes" id="UP000287394">
    <property type="component" value="Chromosome"/>
</dbReference>
<reference evidence="1 2" key="1">
    <citation type="journal article" date="2019" name="Int. J. Syst. Evol. Microbiol.">
        <title>Capsulimonas corticalis gen. nov., sp. nov., an aerobic capsulated bacterium, of a novel bacterial order, Capsulimonadales ord. nov., of the class Armatimonadia of the phylum Armatimonadetes.</title>
        <authorList>
            <person name="Li J."/>
            <person name="Kudo C."/>
            <person name="Tonouchi A."/>
        </authorList>
    </citation>
    <scope>NUCLEOTIDE SEQUENCE [LARGE SCALE GENOMIC DNA]</scope>
    <source>
        <strain evidence="1 2">AX-7</strain>
    </source>
</reference>
<dbReference type="AlphaFoldDB" id="A0A402CQ78"/>
<evidence type="ECO:0000313" key="1">
    <source>
        <dbReference type="EMBL" id="BDI32846.1"/>
    </source>
</evidence>
<dbReference type="InterPro" id="IPR011990">
    <property type="entry name" value="TPR-like_helical_dom_sf"/>
</dbReference>
<proteinExistence type="predicted"/>
<gene>
    <name evidence="1" type="ORF">CCAX7_48970</name>
</gene>
<dbReference type="RefSeq" id="WP_119319460.1">
    <property type="nucleotide sequence ID" value="NZ_AP025739.1"/>
</dbReference>
<organism evidence="1 2">
    <name type="scientific">Capsulimonas corticalis</name>
    <dbReference type="NCBI Taxonomy" id="2219043"/>
    <lineage>
        <taxon>Bacteria</taxon>
        <taxon>Bacillati</taxon>
        <taxon>Armatimonadota</taxon>
        <taxon>Armatimonadia</taxon>
        <taxon>Capsulimonadales</taxon>
        <taxon>Capsulimonadaceae</taxon>
        <taxon>Capsulimonas</taxon>
    </lineage>
</organism>
<protein>
    <submittedName>
        <fullName evidence="1">Uncharacterized protein</fullName>
    </submittedName>
</protein>
<name>A0A402CQ78_9BACT</name>
<dbReference type="EMBL" id="AP025739">
    <property type="protein sequence ID" value="BDI32846.1"/>
    <property type="molecule type" value="Genomic_DNA"/>
</dbReference>
<evidence type="ECO:0000313" key="2">
    <source>
        <dbReference type="Proteomes" id="UP000287394"/>
    </source>
</evidence>